<keyword evidence="4 5" id="KW-0012">Acyltransferase</keyword>
<comment type="catalytic activity">
    <reaction evidence="5">
        <text>a 1-acyl-sn-glycero-3-phosphate + an acyl-CoA = a 1,2-diacyl-sn-glycero-3-phosphate + CoA</text>
        <dbReference type="Rhea" id="RHEA:19709"/>
        <dbReference type="ChEBI" id="CHEBI:57287"/>
        <dbReference type="ChEBI" id="CHEBI:57970"/>
        <dbReference type="ChEBI" id="CHEBI:58342"/>
        <dbReference type="ChEBI" id="CHEBI:58608"/>
        <dbReference type="EC" id="2.3.1.51"/>
    </reaction>
</comment>
<evidence type="ECO:0000259" key="7">
    <source>
        <dbReference type="SMART" id="SM00563"/>
    </source>
</evidence>
<dbReference type="Proteomes" id="UP000478052">
    <property type="component" value="Unassembled WGS sequence"/>
</dbReference>
<name>A0A6G0Z8A0_APHCR</name>
<dbReference type="GO" id="GO:0005783">
    <property type="term" value="C:endoplasmic reticulum"/>
    <property type="evidence" value="ECO:0007669"/>
    <property type="project" value="TreeGrafter"/>
</dbReference>
<proteinExistence type="inferred from homology"/>
<dbReference type="OrthoDB" id="202234at2759"/>
<feature type="transmembrane region" description="Helical" evidence="6">
    <location>
        <begin position="26"/>
        <end position="45"/>
    </location>
</feature>
<dbReference type="EC" id="2.3.1.51" evidence="5"/>
<dbReference type="SUPFAM" id="SSF69593">
    <property type="entry name" value="Glycerol-3-phosphate (1)-acyltransferase"/>
    <property type="match status" value="1"/>
</dbReference>
<dbReference type="SMART" id="SM00563">
    <property type="entry name" value="PlsC"/>
    <property type="match status" value="1"/>
</dbReference>
<dbReference type="NCBIfam" id="TIGR00530">
    <property type="entry name" value="AGP_acyltrn"/>
    <property type="match status" value="1"/>
</dbReference>
<dbReference type="AlphaFoldDB" id="A0A6G0Z8A0"/>
<evidence type="ECO:0000256" key="5">
    <source>
        <dbReference type="RuleBase" id="RU361267"/>
    </source>
</evidence>
<dbReference type="PANTHER" id="PTHR10434:SF11">
    <property type="entry name" value="1-ACYL-SN-GLYCEROL-3-PHOSPHATE ACYLTRANSFERASE"/>
    <property type="match status" value="1"/>
</dbReference>
<evidence type="ECO:0000256" key="2">
    <source>
        <dbReference type="ARBA" id="ARBA00008655"/>
    </source>
</evidence>
<protein>
    <recommendedName>
        <fullName evidence="5">1-acyl-sn-glycerol-3-phosphate acyltransferase</fullName>
        <ecNumber evidence="5">2.3.1.51</ecNumber>
    </recommendedName>
</protein>
<evidence type="ECO:0000256" key="1">
    <source>
        <dbReference type="ARBA" id="ARBA00004728"/>
    </source>
</evidence>
<dbReference type="PANTHER" id="PTHR10434">
    <property type="entry name" value="1-ACYL-SN-GLYCEROL-3-PHOSPHATE ACYLTRANSFERASE"/>
    <property type="match status" value="1"/>
</dbReference>
<feature type="domain" description="Phospholipid/glycerol acyltransferase" evidence="7">
    <location>
        <begin position="111"/>
        <end position="228"/>
    </location>
</feature>
<reference evidence="8 9" key="1">
    <citation type="submission" date="2019-08" db="EMBL/GenBank/DDBJ databases">
        <title>Whole genome of Aphis craccivora.</title>
        <authorList>
            <person name="Voronova N.V."/>
            <person name="Shulinski R.S."/>
            <person name="Bandarenka Y.V."/>
            <person name="Zhorov D.G."/>
            <person name="Warner D."/>
        </authorList>
    </citation>
    <scope>NUCLEOTIDE SEQUENCE [LARGE SCALE GENOMIC DNA]</scope>
    <source>
        <strain evidence="8">180601</strain>
        <tissue evidence="8">Whole Body</tissue>
    </source>
</reference>
<dbReference type="InterPro" id="IPR002123">
    <property type="entry name" value="Plipid/glycerol_acylTrfase"/>
</dbReference>
<keyword evidence="6" id="KW-0812">Transmembrane</keyword>
<evidence type="ECO:0000313" key="8">
    <source>
        <dbReference type="EMBL" id="KAF0767032.1"/>
    </source>
</evidence>
<sequence>MKKAPDYVTTLDLITMLLINEYKFEITSTVAIMFIIIMYTSSHAFRYFAKYTIFTVLSYISATVFLPLMLWKPRDYKNGLLPAWGGRQVSKVLGITWEMKGKENIVQNSGCVVLINHQSCLDLLVLSEIYPVMEKCTVISKKEIFYFWPFGLASWLWGTIFIDRLNAESAQRTLNKTGDAIRHKQAKICMFPEGTRHGGPELLNFKKGAFHVAISAQCPIQPVVVSQYFFLDHGKRTFDTGHVVITILPPIPTEGMTKEDLPGLIEKSRTAMQEMYTKSSAECVKRELVPL</sequence>
<evidence type="ECO:0000313" key="9">
    <source>
        <dbReference type="Proteomes" id="UP000478052"/>
    </source>
</evidence>
<keyword evidence="9" id="KW-1185">Reference proteome</keyword>
<feature type="transmembrane region" description="Helical" evidence="6">
    <location>
        <begin position="51"/>
        <end position="71"/>
    </location>
</feature>
<accession>A0A6G0Z8A0</accession>
<keyword evidence="6" id="KW-1133">Transmembrane helix</keyword>
<evidence type="ECO:0000256" key="3">
    <source>
        <dbReference type="ARBA" id="ARBA00022679"/>
    </source>
</evidence>
<dbReference type="GO" id="GO:0016020">
    <property type="term" value="C:membrane"/>
    <property type="evidence" value="ECO:0007669"/>
    <property type="project" value="InterPro"/>
</dbReference>
<comment type="caution">
    <text evidence="8">The sequence shown here is derived from an EMBL/GenBank/DDBJ whole genome shotgun (WGS) entry which is preliminary data.</text>
</comment>
<dbReference type="InterPro" id="IPR004552">
    <property type="entry name" value="AGP_acyltrans"/>
</dbReference>
<comment type="similarity">
    <text evidence="2 5">Belongs to the 1-acyl-sn-glycerol-3-phosphate acyltransferase family.</text>
</comment>
<dbReference type="CDD" id="cd07989">
    <property type="entry name" value="LPLAT_AGPAT-like"/>
    <property type="match status" value="1"/>
</dbReference>
<keyword evidence="5" id="KW-0594">Phospholipid biosynthesis</keyword>
<dbReference type="GO" id="GO:0006654">
    <property type="term" value="P:phosphatidic acid biosynthetic process"/>
    <property type="evidence" value="ECO:0007669"/>
    <property type="project" value="TreeGrafter"/>
</dbReference>
<evidence type="ECO:0000256" key="4">
    <source>
        <dbReference type="ARBA" id="ARBA00023315"/>
    </source>
</evidence>
<keyword evidence="6" id="KW-0472">Membrane</keyword>
<dbReference type="Pfam" id="PF01553">
    <property type="entry name" value="Acyltransferase"/>
    <property type="match status" value="1"/>
</dbReference>
<organism evidence="8 9">
    <name type="scientific">Aphis craccivora</name>
    <name type="common">Cowpea aphid</name>
    <dbReference type="NCBI Taxonomy" id="307492"/>
    <lineage>
        <taxon>Eukaryota</taxon>
        <taxon>Metazoa</taxon>
        <taxon>Ecdysozoa</taxon>
        <taxon>Arthropoda</taxon>
        <taxon>Hexapoda</taxon>
        <taxon>Insecta</taxon>
        <taxon>Pterygota</taxon>
        <taxon>Neoptera</taxon>
        <taxon>Paraneoptera</taxon>
        <taxon>Hemiptera</taxon>
        <taxon>Sternorrhyncha</taxon>
        <taxon>Aphidomorpha</taxon>
        <taxon>Aphidoidea</taxon>
        <taxon>Aphididae</taxon>
        <taxon>Aphidini</taxon>
        <taxon>Aphis</taxon>
        <taxon>Aphis</taxon>
    </lineage>
</organism>
<evidence type="ECO:0000256" key="6">
    <source>
        <dbReference type="SAM" id="Phobius"/>
    </source>
</evidence>
<keyword evidence="5" id="KW-0444">Lipid biosynthesis</keyword>
<keyword evidence="3 5" id="KW-0808">Transferase</keyword>
<gene>
    <name evidence="8" type="ORF">FWK35_00005929</name>
</gene>
<keyword evidence="5" id="KW-1208">Phospholipid metabolism</keyword>
<comment type="domain">
    <text evidence="5">The HXXXXD motif is essential for acyltransferase activity and may constitute the binding site for the phosphate moiety of the glycerol-3-phosphate.</text>
</comment>
<dbReference type="GO" id="GO:0003841">
    <property type="term" value="F:1-acylglycerol-3-phosphate O-acyltransferase activity"/>
    <property type="evidence" value="ECO:0007669"/>
    <property type="project" value="UniProtKB-UniRule"/>
</dbReference>
<dbReference type="EMBL" id="VUJU01001055">
    <property type="protein sequence ID" value="KAF0767032.1"/>
    <property type="molecule type" value="Genomic_DNA"/>
</dbReference>
<keyword evidence="5" id="KW-0443">Lipid metabolism</keyword>
<comment type="pathway">
    <text evidence="1">Phospholipid metabolism; CDP-diacylglycerol biosynthesis; CDP-diacylglycerol from sn-glycerol 3-phosphate: step 2/3.</text>
</comment>